<proteinExistence type="predicted"/>
<gene>
    <name evidence="2" type="ORF">J5U22_03179</name>
</gene>
<dbReference type="AlphaFoldDB" id="A0A8F5H2W4"/>
<dbReference type="Pfam" id="PF03288">
    <property type="entry name" value="Pox_D5"/>
    <property type="match status" value="1"/>
</dbReference>
<protein>
    <recommendedName>
        <fullName evidence="1">DNA primase/nucleoside triphosphatase C-terminal domain-containing protein</fullName>
    </recommendedName>
</protein>
<dbReference type="EMBL" id="CP077713">
    <property type="protein sequence ID" value="QXJ36602.1"/>
    <property type="molecule type" value="Genomic_DNA"/>
</dbReference>
<dbReference type="Proteomes" id="UP000694036">
    <property type="component" value="Chromosome"/>
</dbReference>
<evidence type="ECO:0000313" key="3">
    <source>
        <dbReference type="Proteomes" id="UP000694036"/>
    </source>
</evidence>
<evidence type="ECO:0000259" key="1">
    <source>
        <dbReference type="Pfam" id="PF03288"/>
    </source>
</evidence>
<feature type="domain" description="DNA primase/nucleoside triphosphatase C-terminal" evidence="1">
    <location>
        <begin position="17"/>
        <end position="67"/>
    </location>
</feature>
<dbReference type="InterPro" id="IPR036390">
    <property type="entry name" value="WH_DNA-bd_sf"/>
</dbReference>
<accession>A0A8F5H2W4</accession>
<dbReference type="Gene3D" id="1.10.10.10">
    <property type="entry name" value="Winged helix-like DNA-binding domain superfamily/Winged helix DNA-binding domain"/>
    <property type="match status" value="1"/>
</dbReference>
<dbReference type="SUPFAM" id="SSF46785">
    <property type="entry name" value="Winged helix' DNA-binding domain"/>
    <property type="match status" value="1"/>
</dbReference>
<sequence>MKDLIESGKAEYDPKNGDLFTPVKELYQAYTRWCEENDKRPEDQASFTKRLETRFRITKDRKKVNDEKIACYVGIRLKEESTGGEITSGDHNNSLLELYKEYQGKIRSRKDLQDELGIKAYELLDWCEKKGLCYWIDEEHVRFN</sequence>
<organism evidence="2 3">
    <name type="scientific">Saccharolobus shibatae</name>
    <dbReference type="NCBI Taxonomy" id="2286"/>
    <lineage>
        <taxon>Archaea</taxon>
        <taxon>Thermoproteota</taxon>
        <taxon>Thermoprotei</taxon>
        <taxon>Sulfolobales</taxon>
        <taxon>Sulfolobaceae</taxon>
        <taxon>Saccharolobus</taxon>
    </lineage>
</organism>
<keyword evidence="3" id="KW-1185">Reference proteome</keyword>
<evidence type="ECO:0000313" key="2">
    <source>
        <dbReference type="EMBL" id="QXJ36602.1"/>
    </source>
</evidence>
<name>A0A8F5H2W4_9CREN</name>
<reference evidence="2 3" key="1">
    <citation type="journal article" date="2021" name="Environ. Microbiol.">
        <title>New insights into the diversity and evolution of the archaeal mobilome from three complete genomes of Saccharolobus shibatae.</title>
        <authorList>
            <person name="Medvedeva S."/>
            <person name="Brandt D."/>
            <person name="Cvirkaite-Krupovic V."/>
            <person name="Liu Y."/>
            <person name="Severinov K."/>
            <person name="Ishino S."/>
            <person name="Ishino Y."/>
            <person name="Prangishvili D."/>
            <person name="Kalinowski J."/>
            <person name="Krupovic M."/>
        </authorList>
    </citation>
    <scope>NUCLEOTIDE SEQUENCE [LARGE SCALE GENOMIC DNA]</scope>
    <source>
        <strain evidence="2 3">S38A</strain>
    </source>
</reference>
<dbReference type="InterPro" id="IPR004968">
    <property type="entry name" value="DNA_primase/NTPase_C"/>
</dbReference>
<dbReference type="InterPro" id="IPR036388">
    <property type="entry name" value="WH-like_DNA-bd_sf"/>
</dbReference>